<dbReference type="RefSeq" id="WP_035974595.1">
    <property type="nucleotide sequence ID" value="NZ_CABVPR010000011.1"/>
</dbReference>
<dbReference type="Proteomes" id="UP000625568">
    <property type="component" value="Chromosome 2"/>
</dbReference>
<organism evidence="2 3">
    <name type="scientific">Burkholderia dolosa</name>
    <dbReference type="NCBI Taxonomy" id="152500"/>
    <lineage>
        <taxon>Bacteria</taxon>
        <taxon>Pseudomonadati</taxon>
        <taxon>Pseudomonadota</taxon>
        <taxon>Betaproteobacteria</taxon>
        <taxon>Burkholderiales</taxon>
        <taxon>Burkholderiaceae</taxon>
        <taxon>Burkholderia</taxon>
        <taxon>Burkholderia cepacia complex</taxon>
    </lineage>
</organism>
<feature type="region of interest" description="Disordered" evidence="1">
    <location>
        <begin position="1"/>
        <end position="26"/>
    </location>
</feature>
<evidence type="ECO:0000313" key="3">
    <source>
        <dbReference type="Proteomes" id="UP000625568"/>
    </source>
</evidence>
<name>A0A892I2W3_9BURK</name>
<reference evidence="2 3" key="1">
    <citation type="submission" date="2021-02" db="EMBL/GenBank/DDBJ databases">
        <title>FDA dAtabase for Regulatory Grade micrObial Sequences (FDA-ARGOS): Supporting development and validation of Infectious Disease Dx tests.</title>
        <authorList>
            <person name="Minogue T."/>
            <person name="Wolcott M."/>
            <person name="Wasieloski L."/>
            <person name="Aguilar W."/>
            <person name="Moore D."/>
            <person name="Jaissle J."/>
            <person name="Tallon L."/>
            <person name="Sadzewicz L."/>
            <person name="Zhao X."/>
            <person name="Boylan J."/>
            <person name="Ott S."/>
            <person name="Bowen H."/>
            <person name="Vavikolanu K."/>
            <person name="Mehta A."/>
            <person name="Aluvathingal J."/>
            <person name="Nadendla S."/>
            <person name="Yan Y."/>
            <person name="Sichtig H."/>
        </authorList>
    </citation>
    <scope>NUCLEOTIDE SEQUENCE [LARGE SCALE GENOMIC DNA]</scope>
    <source>
        <strain evidence="2 3">FDAARGOS_1272</strain>
    </source>
</reference>
<proteinExistence type="predicted"/>
<dbReference type="AlphaFoldDB" id="A0A892I2W3"/>
<accession>A0A892I2W3</accession>
<keyword evidence="3" id="KW-1185">Reference proteome</keyword>
<evidence type="ECO:0000256" key="1">
    <source>
        <dbReference type="SAM" id="MobiDB-lite"/>
    </source>
</evidence>
<dbReference type="GeneID" id="93129277"/>
<sequence>MKYNYPDRGQAQKAAKAKHKAPARQSKWLSVGMPREPKTVAETRLTLGGFRDGVNGDWVAASVRHDFGNNGFSTAVDAEQYLPDEAPN</sequence>
<gene>
    <name evidence="2" type="ORF">I6K02_22980</name>
</gene>
<dbReference type="EMBL" id="CP069483">
    <property type="protein sequence ID" value="QRO79413.1"/>
    <property type="molecule type" value="Genomic_DNA"/>
</dbReference>
<protein>
    <submittedName>
        <fullName evidence="2">Uncharacterized protein</fullName>
    </submittedName>
</protein>
<evidence type="ECO:0000313" key="2">
    <source>
        <dbReference type="EMBL" id="QRO79413.1"/>
    </source>
</evidence>